<name>A0A1E2ULS2_9GAMM</name>
<dbReference type="PANTHER" id="PTHR36985:SF1">
    <property type="entry name" value="TRANSLOCATION AND ASSEMBLY MODULE SUBUNIT TAMB"/>
    <property type="match status" value="1"/>
</dbReference>
<dbReference type="GO" id="GO:0005886">
    <property type="term" value="C:plasma membrane"/>
    <property type="evidence" value="ECO:0007669"/>
    <property type="project" value="InterPro"/>
</dbReference>
<keyword evidence="4" id="KW-0472">Membrane</keyword>
<dbReference type="AlphaFoldDB" id="A0A1E2ULS2"/>
<comment type="caution">
    <text evidence="6">The sequence shown here is derived from an EMBL/GenBank/DDBJ whole genome shotgun (WGS) entry which is preliminary data.</text>
</comment>
<evidence type="ECO:0000313" key="6">
    <source>
        <dbReference type="EMBL" id="ODB95688.1"/>
    </source>
</evidence>
<dbReference type="Proteomes" id="UP000094849">
    <property type="component" value="Unassembled WGS sequence"/>
</dbReference>
<dbReference type="InterPro" id="IPR007452">
    <property type="entry name" value="TamB_C"/>
</dbReference>
<dbReference type="Pfam" id="PF04357">
    <property type="entry name" value="TamB"/>
    <property type="match status" value="1"/>
</dbReference>
<gene>
    <name evidence="6" type="ORF">A3196_02325</name>
</gene>
<dbReference type="PANTHER" id="PTHR36985">
    <property type="entry name" value="TRANSLOCATION AND ASSEMBLY MODULE SUBUNIT TAMB"/>
    <property type="match status" value="1"/>
</dbReference>
<dbReference type="GO" id="GO:0097347">
    <property type="term" value="C:TAM protein secretion complex"/>
    <property type="evidence" value="ECO:0007669"/>
    <property type="project" value="TreeGrafter"/>
</dbReference>
<keyword evidence="7" id="KW-1185">Reference proteome</keyword>
<dbReference type="GO" id="GO:0009306">
    <property type="term" value="P:protein secretion"/>
    <property type="evidence" value="ECO:0007669"/>
    <property type="project" value="InterPro"/>
</dbReference>
<reference evidence="6 7" key="1">
    <citation type="submission" date="2016-03" db="EMBL/GenBank/DDBJ databases">
        <title>Chemosynthetic sulphur-oxidizing symbionts of marine invertebrate animals are capable of nitrogen fixation.</title>
        <authorList>
            <person name="Petersen J.M."/>
            <person name="Kemper A."/>
            <person name="Gruber-Vodicka H."/>
            <person name="Cardini U."/>
            <person name="Geest Mvander."/>
            <person name="Kleiner M."/>
            <person name="Bulgheresi S."/>
            <person name="Fussmann M."/>
            <person name="Herbold C."/>
            <person name="Seah B.K.B."/>
            <person name="Antony C.Paul."/>
            <person name="Liu D."/>
            <person name="Belitz A."/>
            <person name="Weber M."/>
        </authorList>
    </citation>
    <scope>NUCLEOTIDE SEQUENCE [LARGE SCALE GENOMIC DNA]</scope>
    <source>
        <strain evidence="6">G_D</strain>
    </source>
</reference>
<keyword evidence="3" id="KW-1133">Transmembrane helix</keyword>
<keyword evidence="2" id="KW-0812">Transmembrane</keyword>
<comment type="subcellular location">
    <subcellularLocation>
        <location evidence="1">Membrane</location>
        <topology evidence="1">Single-pass membrane protein</topology>
    </subcellularLocation>
</comment>
<evidence type="ECO:0000256" key="3">
    <source>
        <dbReference type="ARBA" id="ARBA00022989"/>
    </source>
</evidence>
<proteinExistence type="predicted"/>
<evidence type="ECO:0000313" key="7">
    <source>
        <dbReference type="Proteomes" id="UP000094849"/>
    </source>
</evidence>
<evidence type="ECO:0000259" key="5">
    <source>
        <dbReference type="Pfam" id="PF04357"/>
    </source>
</evidence>
<evidence type="ECO:0000256" key="2">
    <source>
        <dbReference type="ARBA" id="ARBA00022692"/>
    </source>
</evidence>
<protein>
    <recommendedName>
        <fullName evidence="5">Translocation and assembly module TamB C-terminal domain-containing protein</fullName>
    </recommendedName>
</protein>
<feature type="domain" description="Translocation and assembly module TamB C-terminal" evidence="5">
    <location>
        <begin position="918"/>
        <end position="1246"/>
    </location>
</feature>
<dbReference type="STRING" id="1818881.A3196_02325"/>
<evidence type="ECO:0000256" key="4">
    <source>
        <dbReference type="ARBA" id="ARBA00023136"/>
    </source>
</evidence>
<sequence>MVTLFRAIALLIGGLLLLCLSLILYIGMSQDGARRLIDQAQPYLPGKLSVESIEGRLAGPLLVEGLCYQQQDGLKFCIEIFKFDWRPWSLLKGRLEITELLFSDSALSLPQGESSDQGSTPYQGVMLPLEITIERFSSRRFQLTTSPDGEPLVVDHLKFRATTEDQHLLISDLDFKGLSAELLVDGQVGLDRNLPLSLTLEWRYSLPEGAVIAGGGDITGDSERFHLQQKLQAPVASDLDIDLYDLFGNANWEALLAVDRVDLAAFVADFPAMLGGRIEAQGNLQQLSLNGDIQLDEPRLGKLSSELSASYRDHRVDITKLKLTNPNDLQLDAQGHYRLDDGVLAASLNWQQLTWPLTGESVSVASERGELDLKGSLEHYDYELTMAFDLPELPAAEIDADGQGTLQAITLQQMSLRQEDGLINGDGSFDWSDELNWRMELVAEDFNPGIFHPAFPGKLGFRLSSQGRLDNQQLQGELQLDALKGRLRDYPVQGEGAVTFAQNQATIKVLNLQSGPNRINASGSVGDQLGLDWSMEAPDLAGFWPGLSGELNGQGQLQGTLQTPQIVAQLSGQDIAYQSYALQGLAGELAFGMGQSQPVKLQLDTSGLALAGREWEALKVDLDGQVEAHQLKLALSGQEVPQLTLMIDAGLDQAGHWKGRLQQLRTESKELGEWQLEQAADFQLGEREQFLKPFCLVAGESRLCGEFAKHPSTDWRSQLQLEKFNLQRLEAWAPGGTKLKGLLGFEAELNANRAGEIGGRVDLKLAQAGLEFDYQDQRHEVDFSGSRLTARLDAEGGTAELEMPLKELGGINGKLRLPGLKLLELDLQQQRVSGQLKGGIENLAMVSSLLPQLQNSRGDFDINFEIQGVVAEPRLQGQAKLSGGAVDIAELGTELRDLELLIEAIEWDRLKVTGKVNSGDGALSINGTTILSAAEGFPSEYKITGKSWRAVDIPEAEVLISPDIQFKHQAAGTEVRGLIKVPYARLRPRELPKGAVSVSSDMVLKQSELADEPAQREAPFRAEVRLALGKRVSFDGFGLRGNFTGDLLIIDEPGRPVIGRGRLGIEEGVYKAYGQDLKIERGYALFADSPVDNPGINVRAVREVDDVVAGLRVSGTLKSPKLDLFSTPAMSESDVLSYILTGRPPGESSGQVGLAAALKASGASDLAAELGRRFGLEEFRLDTGSSLEEASFVAGTYLSPRLYVQYINELSSAESKLRMRYDLTDRWQLEAETGRTQAGDFFYTFEK</sequence>
<evidence type="ECO:0000256" key="1">
    <source>
        <dbReference type="ARBA" id="ARBA00004167"/>
    </source>
</evidence>
<accession>A0A1E2ULS2</accession>
<organism evidence="6 7">
    <name type="scientific">Candidatus Thiodiazotropha endoloripes</name>
    <dbReference type="NCBI Taxonomy" id="1818881"/>
    <lineage>
        <taxon>Bacteria</taxon>
        <taxon>Pseudomonadati</taxon>
        <taxon>Pseudomonadota</taxon>
        <taxon>Gammaproteobacteria</taxon>
        <taxon>Chromatiales</taxon>
        <taxon>Sedimenticolaceae</taxon>
        <taxon>Candidatus Thiodiazotropha</taxon>
    </lineage>
</organism>
<dbReference type="EMBL" id="LVJZ01000003">
    <property type="protein sequence ID" value="ODB95688.1"/>
    <property type="molecule type" value="Genomic_DNA"/>
</dbReference>